<evidence type="ECO:0000313" key="2">
    <source>
        <dbReference type="EMBL" id="CDJ40297.1"/>
    </source>
</evidence>
<dbReference type="InterPro" id="IPR032727">
    <property type="entry name" value="CLAMP"/>
</dbReference>
<feature type="region of interest" description="Disordered" evidence="1">
    <location>
        <begin position="371"/>
        <end position="397"/>
    </location>
</feature>
<dbReference type="VEuPathDB" id="ToxoDB:ETH2_0305800"/>
<feature type="compositionally biased region" description="Low complexity" evidence="1">
    <location>
        <begin position="176"/>
        <end position="198"/>
    </location>
</feature>
<gene>
    <name evidence="2" type="ORF">ETH_00021135</name>
</gene>
<dbReference type="PANTHER" id="PTHR28457">
    <property type="entry name" value="COILED-COIL DOMAIN-CONTAINING PROTEIN 189"/>
    <property type="match status" value="1"/>
</dbReference>
<evidence type="ECO:0000313" key="3">
    <source>
        <dbReference type="Proteomes" id="UP000030747"/>
    </source>
</evidence>
<protein>
    <submittedName>
        <fullName evidence="2">Uncharacterized protein</fullName>
    </submittedName>
</protein>
<dbReference type="EMBL" id="HG675067">
    <property type="protein sequence ID" value="CDJ40297.1"/>
    <property type="molecule type" value="Genomic_DNA"/>
</dbReference>
<feature type="compositionally biased region" description="Basic and acidic residues" evidence="1">
    <location>
        <begin position="159"/>
        <end position="173"/>
    </location>
</feature>
<feature type="compositionally biased region" description="Polar residues" evidence="1">
    <location>
        <begin position="141"/>
        <end position="157"/>
    </location>
</feature>
<proteinExistence type="predicted"/>
<dbReference type="AlphaFoldDB" id="U6KQ95"/>
<dbReference type="OrthoDB" id="348857at2759"/>
<accession>U6KQ95</accession>
<name>U6KQ95_EIMTE</name>
<keyword evidence="3" id="KW-1185">Reference proteome</keyword>
<feature type="compositionally biased region" description="Low complexity" evidence="1">
    <location>
        <begin position="382"/>
        <end position="397"/>
    </location>
</feature>
<dbReference type="RefSeq" id="XP_013231050.1">
    <property type="nucleotide sequence ID" value="XM_013375596.1"/>
</dbReference>
<dbReference type="PANTHER" id="PTHR28457:SF1">
    <property type="entry name" value="CILIA- AND FLAGELLA-ASSOCIATED PROTEIN 119"/>
    <property type="match status" value="1"/>
</dbReference>
<dbReference type="OMA" id="LHPATEF"/>
<reference evidence="2" key="1">
    <citation type="submission" date="2013-10" db="EMBL/GenBank/DDBJ databases">
        <title>Genomic analysis of the causative agents of coccidiosis in chickens.</title>
        <authorList>
            <person name="Reid A.J."/>
            <person name="Blake D."/>
            <person name="Billington K."/>
            <person name="Browne H."/>
            <person name="Dunn M."/>
            <person name="Hung S."/>
            <person name="Kawahara F."/>
            <person name="Miranda-Saavedra D."/>
            <person name="Mourier T."/>
            <person name="Nagra H."/>
            <person name="Otto T.D."/>
            <person name="Rawlings N."/>
            <person name="Sanchez A."/>
            <person name="Sanders M."/>
            <person name="Subramaniam C."/>
            <person name="Tay Y."/>
            <person name="Dear P."/>
            <person name="Doerig C."/>
            <person name="Gruber A."/>
            <person name="Parkinson J."/>
            <person name="Shirley M."/>
            <person name="Wan K.L."/>
            <person name="Berriman M."/>
            <person name="Tomley F."/>
            <person name="Pain A."/>
        </authorList>
    </citation>
    <scope>NUCLEOTIDE SEQUENCE [LARGE SCALE GENOMIC DNA]</scope>
    <source>
        <strain evidence="2">Houghton</strain>
    </source>
</reference>
<dbReference type="GeneID" id="25253342"/>
<dbReference type="VEuPathDB" id="ToxoDB:ETH_00021135"/>
<reference evidence="2" key="2">
    <citation type="submission" date="2013-10" db="EMBL/GenBank/DDBJ databases">
        <authorList>
            <person name="Aslett M."/>
        </authorList>
    </citation>
    <scope>NUCLEOTIDE SEQUENCE [LARGE SCALE GENOMIC DNA]</scope>
    <source>
        <strain evidence="2">Houghton</strain>
    </source>
</reference>
<organism evidence="2 3">
    <name type="scientific">Eimeria tenella</name>
    <name type="common">Coccidian parasite</name>
    <dbReference type="NCBI Taxonomy" id="5802"/>
    <lineage>
        <taxon>Eukaryota</taxon>
        <taxon>Sar</taxon>
        <taxon>Alveolata</taxon>
        <taxon>Apicomplexa</taxon>
        <taxon>Conoidasida</taxon>
        <taxon>Coccidia</taxon>
        <taxon>Eucoccidiorida</taxon>
        <taxon>Eimeriorina</taxon>
        <taxon>Eimeriidae</taxon>
        <taxon>Eimeria</taxon>
    </lineage>
</organism>
<evidence type="ECO:0000256" key="1">
    <source>
        <dbReference type="SAM" id="MobiDB-lite"/>
    </source>
</evidence>
<feature type="region of interest" description="Disordered" evidence="1">
    <location>
        <begin position="135"/>
        <end position="200"/>
    </location>
</feature>
<dbReference type="Pfam" id="PF14769">
    <property type="entry name" value="CLAMP"/>
    <property type="match status" value="1"/>
</dbReference>
<dbReference type="Proteomes" id="UP000030747">
    <property type="component" value="Unassembled WGS sequence"/>
</dbReference>
<sequence>MAAASALPLEGICVCSPRPNAIEYAAKTVDGVTSPRPSTAGPVASQAAPAARDVNLETQPVVLEPVKAPAAAVRSFLSTEAALSASRKPLFLTNTLLCATDAAALLQEENPMHLARQLDRLLQLQELVVQLRESTAVMPPHSSSNGGNRDQSNSSGNHRLVDPPEESRAKDAAVVRNNGSSSNTRNTSSSNSNSRRSSLTVPVRVSIVGVDRHENAGARPQAAAGADSSQLAVASLTNQHTVEQMKKQGTCQQRRQQEMQQQHEDQETAAAHCVALEYFLSAVAFCRRNSFAPRAVSTFLALLISVYRQSVQQRLSPSASFDVFKSQLLRHSIQRPPWATAVFSFTQLHPATEFFLQHFLRLLPQLQQLHSRHSPRSNQHRSSGSQGAGSSSFFTGN</sequence>